<accession>A0A1G9WWW7</accession>
<dbReference type="PANTHER" id="PTHR33164">
    <property type="entry name" value="TRANSCRIPTIONAL REGULATOR, MARR FAMILY"/>
    <property type="match status" value="1"/>
</dbReference>
<dbReference type="Gene3D" id="1.10.10.10">
    <property type="entry name" value="Winged helix-like DNA-binding domain superfamily/Winged helix DNA-binding domain"/>
    <property type="match status" value="1"/>
</dbReference>
<dbReference type="PROSITE" id="PS50995">
    <property type="entry name" value="HTH_MARR_2"/>
    <property type="match status" value="1"/>
</dbReference>
<dbReference type="RefSeq" id="WP_091714760.1">
    <property type="nucleotide sequence ID" value="NZ_FNHS01000004.1"/>
</dbReference>
<dbReference type="GO" id="GO:0003677">
    <property type="term" value="F:DNA binding"/>
    <property type="evidence" value="ECO:0007669"/>
    <property type="project" value="UniProtKB-KW"/>
</dbReference>
<dbReference type="PANTHER" id="PTHR33164:SF5">
    <property type="entry name" value="ORGANIC HYDROPEROXIDE RESISTANCE TRANSCRIPTIONAL REGULATOR"/>
    <property type="match status" value="1"/>
</dbReference>
<gene>
    <name evidence="3" type="ORF">SAMN05216360_104157</name>
</gene>
<dbReference type="GO" id="GO:0005737">
    <property type="term" value="C:cytoplasm"/>
    <property type="evidence" value="ECO:0007669"/>
    <property type="project" value="UniProtKB-SubCell"/>
</dbReference>
<dbReference type="Pfam" id="PF01047">
    <property type="entry name" value="MarR"/>
    <property type="match status" value="1"/>
</dbReference>
<keyword evidence="4" id="KW-1185">Reference proteome</keyword>
<dbReference type="InterPro" id="IPR036388">
    <property type="entry name" value="WH-like_DNA-bd_sf"/>
</dbReference>
<evidence type="ECO:0000313" key="3">
    <source>
        <dbReference type="EMBL" id="SDM88967.1"/>
    </source>
</evidence>
<dbReference type="InterPro" id="IPR036390">
    <property type="entry name" value="WH_DNA-bd_sf"/>
</dbReference>
<evidence type="ECO:0000256" key="1">
    <source>
        <dbReference type="ARBA" id="ARBA00004496"/>
    </source>
</evidence>
<dbReference type="AlphaFoldDB" id="A0A1G9WWW7"/>
<proteinExistence type="predicted"/>
<dbReference type="InterPro" id="IPR039422">
    <property type="entry name" value="MarR/SlyA-like"/>
</dbReference>
<name>A0A1G9WWW7_9HYPH</name>
<dbReference type="SMART" id="SM00347">
    <property type="entry name" value="HTH_MARR"/>
    <property type="match status" value="1"/>
</dbReference>
<dbReference type="Proteomes" id="UP000198704">
    <property type="component" value="Unassembled WGS sequence"/>
</dbReference>
<comment type="subcellular location">
    <subcellularLocation>
        <location evidence="1">Cytoplasm</location>
    </subcellularLocation>
</comment>
<dbReference type="GO" id="GO:0003700">
    <property type="term" value="F:DNA-binding transcription factor activity"/>
    <property type="evidence" value="ECO:0007669"/>
    <property type="project" value="InterPro"/>
</dbReference>
<keyword evidence="3" id="KW-0238">DNA-binding</keyword>
<dbReference type="SUPFAM" id="SSF46785">
    <property type="entry name" value="Winged helix' DNA-binding domain"/>
    <property type="match status" value="1"/>
</dbReference>
<dbReference type="OrthoDB" id="9806864at2"/>
<dbReference type="GO" id="GO:0006950">
    <property type="term" value="P:response to stress"/>
    <property type="evidence" value="ECO:0007669"/>
    <property type="project" value="TreeGrafter"/>
</dbReference>
<dbReference type="STRING" id="582672.SAMN05216360_104157"/>
<dbReference type="EMBL" id="FNHS01000004">
    <property type="protein sequence ID" value="SDM88967.1"/>
    <property type="molecule type" value="Genomic_DNA"/>
</dbReference>
<organism evidence="3 4">
    <name type="scientific">Methylobacterium phyllostachyos</name>
    <dbReference type="NCBI Taxonomy" id="582672"/>
    <lineage>
        <taxon>Bacteria</taxon>
        <taxon>Pseudomonadati</taxon>
        <taxon>Pseudomonadota</taxon>
        <taxon>Alphaproteobacteria</taxon>
        <taxon>Hyphomicrobiales</taxon>
        <taxon>Methylobacteriaceae</taxon>
        <taxon>Methylobacterium</taxon>
    </lineage>
</organism>
<feature type="domain" description="HTH marR-type" evidence="2">
    <location>
        <begin position="12"/>
        <end position="141"/>
    </location>
</feature>
<dbReference type="InterPro" id="IPR000835">
    <property type="entry name" value="HTH_MarR-typ"/>
</dbReference>
<sequence length="159" mass="17125">MMSPKRPGLRLDDQICFALYAATNAVTRAYKPLLAELGLTYPQYLVMLALWQDSAMAGTDLAARLEVGPSAVTPLVDRLESAGFVTRVRAADRRVVMVAPTAAGLALEEKAVKAQRAVVRRTGLGARPLADLRRELRALADRVVAPDPSSRGAGRETRA</sequence>
<evidence type="ECO:0000259" key="2">
    <source>
        <dbReference type="PROSITE" id="PS50995"/>
    </source>
</evidence>
<reference evidence="4" key="1">
    <citation type="submission" date="2016-10" db="EMBL/GenBank/DDBJ databases">
        <authorList>
            <person name="Varghese N."/>
            <person name="Submissions S."/>
        </authorList>
    </citation>
    <scope>NUCLEOTIDE SEQUENCE [LARGE SCALE GENOMIC DNA]</scope>
    <source>
        <strain evidence="4">BL47</strain>
    </source>
</reference>
<evidence type="ECO:0000313" key="4">
    <source>
        <dbReference type="Proteomes" id="UP000198704"/>
    </source>
</evidence>
<protein>
    <submittedName>
        <fullName evidence="3">DNA-binding transcriptional regulator, MarR family</fullName>
    </submittedName>
</protein>